<dbReference type="Gene3D" id="2.70.98.10">
    <property type="match status" value="1"/>
</dbReference>
<dbReference type="Proteomes" id="UP000320461">
    <property type="component" value="Unassembled WGS sequence"/>
</dbReference>
<dbReference type="GO" id="GO:0016853">
    <property type="term" value="F:isomerase activity"/>
    <property type="evidence" value="ECO:0007669"/>
    <property type="project" value="InterPro"/>
</dbReference>
<dbReference type="Pfam" id="PF01263">
    <property type="entry name" value="Aldose_epim"/>
    <property type="match status" value="1"/>
</dbReference>
<organism evidence="1 2">
    <name type="scientific">Cellulomonas gelida</name>
    <dbReference type="NCBI Taxonomy" id="1712"/>
    <lineage>
        <taxon>Bacteria</taxon>
        <taxon>Bacillati</taxon>
        <taxon>Actinomycetota</taxon>
        <taxon>Actinomycetes</taxon>
        <taxon>Micrococcales</taxon>
        <taxon>Cellulomonadaceae</taxon>
        <taxon>Cellulomonas</taxon>
    </lineage>
</organism>
<accession>A0A4Y3KR27</accession>
<sequence>MTAVSERAQAHVELDPRVLRLRSDVWELDVLPGTGASLAAGRVRLGDSWVDLLRPTATRHLGEIERCASFAMVPWSNRIRDGVLRFGGRTWQLQHNGADGTAIHGTTGWATWDVVERTEGAVTLAYDSTRLVGVNFPWRFAAQVTYALDGGRLTVTTSVRNLDTEPFPAGFGHHPYFRRTLVAPGALPSPDGDPVLHVPAARGFPLEAGMAVGPAGEPAPRADYRVPRPIGRAFVDDVLTDLVRDEPVRITYDEGLVVELRSDPVYAHVVVYAPRGRSYFAVEPVTNVNDGFTLHEAGVPGTGVVVLEPGEQLTGTFTLDVLV</sequence>
<name>A0A4Y3KR27_9CELL</name>
<comment type="caution">
    <text evidence="1">The sequence shown here is derived from an EMBL/GenBank/DDBJ whole genome shotgun (WGS) entry which is preliminary data.</text>
</comment>
<dbReference type="SUPFAM" id="SSF74650">
    <property type="entry name" value="Galactose mutarotase-like"/>
    <property type="match status" value="1"/>
</dbReference>
<gene>
    <name evidence="1" type="primary">galM</name>
    <name evidence="1" type="ORF">CGE01nite_30750</name>
</gene>
<reference evidence="1 2" key="1">
    <citation type="submission" date="2019-06" db="EMBL/GenBank/DDBJ databases">
        <title>Whole genome shotgun sequence of Cellulomonas gelida NBRC 3748.</title>
        <authorList>
            <person name="Hosoyama A."/>
            <person name="Uohara A."/>
            <person name="Ohji S."/>
            <person name="Ichikawa N."/>
        </authorList>
    </citation>
    <scope>NUCLEOTIDE SEQUENCE [LARGE SCALE GENOMIC DNA]</scope>
    <source>
        <strain evidence="1 2">NBRC 3748</strain>
    </source>
</reference>
<proteinExistence type="predicted"/>
<evidence type="ECO:0000313" key="1">
    <source>
        <dbReference type="EMBL" id="GEA85824.1"/>
    </source>
</evidence>
<keyword evidence="2" id="KW-1185">Reference proteome</keyword>
<protein>
    <submittedName>
        <fullName evidence="1">Aldose 1-epimerase</fullName>
    </submittedName>
</protein>
<dbReference type="RefSeq" id="WP_141371632.1">
    <property type="nucleotide sequence ID" value="NZ_BJLQ01000052.1"/>
</dbReference>
<dbReference type="GO" id="GO:0005975">
    <property type="term" value="P:carbohydrate metabolic process"/>
    <property type="evidence" value="ECO:0007669"/>
    <property type="project" value="InterPro"/>
</dbReference>
<dbReference type="GO" id="GO:0030246">
    <property type="term" value="F:carbohydrate binding"/>
    <property type="evidence" value="ECO:0007669"/>
    <property type="project" value="InterPro"/>
</dbReference>
<dbReference type="InterPro" id="IPR008183">
    <property type="entry name" value="Aldose_1/G6P_1-epimerase"/>
</dbReference>
<dbReference type="InterPro" id="IPR014718">
    <property type="entry name" value="GH-type_carb-bd"/>
</dbReference>
<dbReference type="InterPro" id="IPR011013">
    <property type="entry name" value="Gal_mutarotase_sf_dom"/>
</dbReference>
<dbReference type="EMBL" id="BJLQ01000052">
    <property type="protein sequence ID" value="GEA85824.1"/>
    <property type="molecule type" value="Genomic_DNA"/>
</dbReference>
<dbReference type="OrthoDB" id="4739604at2"/>
<evidence type="ECO:0000313" key="2">
    <source>
        <dbReference type="Proteomes" id="UP000320461"/>
    </source>
</evidence>
<dbReference type="AlphaFoldDB" id="A0A4Y3KR27"/>